<dbReference type="PANTHER" id="PTHR10177">
    <property type="entry name" value="CYCLINS"/>
    <property type="match status" value="1"/>
</dbReference>
<dbReference type="Gene3D" id="1.10.472.10">
    <property type="entry name" value="Cyclin-like"/>
    <property type="match status" value="2"/>
</dbReference>
<dbReference type="CDD" id="cd20559">
    <property type="entry name" value="CYCLIN_ScCLN_like"/>
    <property type="match status" value="1"/>
</dbReference>
<protein>
    <submittedName>
        <fullName evidence="7">WGS project CCBQ000000000 data, contig MAT</fullName>
    </submittedName>
</protein>
<sequence length="488" mass="56385">MFVNGPNIRNYGPPKLKPRQTHPLLAQLEIDACANSIKDYEKELLVYFQELQEYDTPNPKMIDNQPELEWYMRPYLLDFLIDLHRALKLSEPTLFLAIQIMDRYCSKRIVYQKHYQLVTTTTLWIAAKIEDKKHKTPTLNQLTSACSRVYESYMFVQMESHILETLDWKVRSCFTTVEAIQLCFKDAEIIWPMEDVSMLQIVSIFFAELSCYDKHYMTFSSSVKASAAIMLASILLGDNCFQKHISAILQEFSDINTETLSIDSAGQHGINTYFEDDSFSIICAPLLRIDESTPTDIRRCCLLYLNDIFKPLTANKELPKALVRKYEKMFLQDYIDAYTSHNIETYLHLCKLTQALLNTMHDRKQLIEQINMVTDLMVGLELQHEGFALNELPLKFYQNPVLPCSNEIKEEIIETEDIQRQNCSRSSIDTTSPWTPASVFSAKRSLSDASSLDNELDLGDVPKTKDPRILRLPTPLRNSVSTVFDRDI</sequence>
<dbReference type="PROSITE" id="PS00292">
    <property type="entry name" value="CYCLINS"/>
    <property type="match status" value="1"/>
</dbReference>
<comment type="similarity">
    <text evidence="1 5">Belongs to the cyclin family.</text>
</comment>
<comment type="caution">
    <text evidence="7">The sequence shown here is derived from an EMBL/GenBank/DDBJ whole genome shotgun (WGS) entry which is preliminary data.</text>
</comment>
<evidence type="ECO:0000256" key="5">
    <source>
        <dbReference type="RuleBase" id="RU000383"/>
    </source>
</evidence>
<dbReference type="EMBL" id="CCBQ010000018">
    <property type="protein sequence ID" value="CDO92755.1"/>
    <property type="molecule type" value="Genomic_DNA"/>
</dbReference>
<dbReference type="GO" id="GO:0044843">
    <property type="term" value="P:cell cycle G1/S phase transition"/>
    <property type="evidence" value="ECO:0007669"/>
    <property type="project" value="UniProtKB-ARBA"/>
</dbReference>
<reference evidence="7 8" key="1">
    <citation type="submission" date="2014-03" db="EMBL/GenBank/DDBJ databases">
        <title>The genome of Kluyveromyces dobzhanskii.</title>
        <authorList>
            <person name="Nystedt B."/>
            <person name="Astrom S."/>
        </authorList>
    </citation>
    <scope>NUCLEOTIDE SEQUENCE [LARGE SCALE GENOMIC DNA]</scope>
    <source>
        <strain evidence="7 8">CBS 2104</strain>
    </source>
</reference>
<keyword evidence="8" id="KW-1185">Reference proteome</keyword>
<dbReference type="SMART" id="SM00385">
    <property type="entry name" value="CYCLIN"/>
    <property type="match status" value="1"/>
</dbReference>
<dbReference type="AlphaFoldDB" id="A0A0A8L1P5"/>
<dbReference type="GO" id="GO:0016538">
    <property type="term" value="F:cyclin-dependent protein serine/threonine kinase regulator activity"/>
    <property type="evidence" value="ECO:0007669"/>
    <property type="project" value="UniProtKB-ARBA"/>
</dbReference>
<dbReference type="InterPro" id="IPR006671">
    <property type="entry name" value="Cyclin_N"/>
</dbReference>
<evidence type="ECO:0000313" key="7">
    <source>
        <dbReference type="EMBL" id="CDO92755.1"/>
    </source>
</evidence>
<evidence type="ECO:0000256" key="4">
    <source>
        <dbReference type="ARBA" id="ARBA00023306"/>
    </source>
</evidence>
<accession>A0A0A8L1P5</accession>
<dbReference type="SUPFAM" id="SSF47954">
    <property type="entry name" value="Cyclin-like"/>
    <property type="match status" value="2"/>
</dbReference>
<organism evidence="7 8">
    <name type="scientific">Kluyveromyces dobzhanskii CBS 2104</name>
    <dbReference type="NCBI Taxonomy" id="1427455"/>
    <lineage>
        <taxon>Eukaryota</taxon>
        <taxon>Fungi</taxon>
        <taxon>Dikarya</taxon>
        <taxon>Ascomycota</taxon>
        <taxon>Saccharomycotina</taxon>
        <taxon>Saccharomycetes</taxon>
        <taxon>Saccharomycetales</taxon>
        <taxon>Saccharomycetaceae</taxon>
        <taxon>Kluyveromyces</taxon>
    </lineage>
</organism>
<keyword evidence="2" id="KW-0132">Cell division</keyword>
<evidence type="ECO:0000256" key="3">
    <source>
        <dbReference type="ARBA" id="ARBA00023127"/>
    </source>
</evidence>
<gene>
    <name evidence="7" type="ORF">KLDO_g1066</name>
</gene>
<proteinExistence type="inferred from homology"/>
<dbReference type="Pfam" id="PF00134">
    <property type="entry name" value="Cyclin_N"/>
    <property type="match status" value="1"/>
</dbReference>
<dbReference type="Proteomes" id="UP000031516">
    <property type="component" value="Unassembled WGS sequence"/>
</dbReference>
<evidence type="ECO:0000256" key="2">
    <source>
        <dbReference type="ARBA" id="ARBA00022618"/>
    </source>
</evidence>
<keyword evidence="4" id="KW-0131">Cell cycle</keyword>
<dbReference type="InterPro" id="IPR048258">
    <property type="entry name" value="Cyclins_cyclin-box"/>
</dbReference>
<dbReference type="InterPro" id="IPR039361">
    <property type="entry name" value="Cyclin"/>
</dbReference>
<dbReference type="InterPro" id="IPR036915">
    <property type="entry name" value="Cyclin-like_sf"/>
</dbReference>
<dbReference type="OrthoDB" id="5590282at2759"/>
<dbReference type="InterPro" id="IPR013763">
    <property type="entry name" value="Cyclin-like_dom"/>
</dbReference>
<dbReference type="GO" id="GO:0051726">
    <property type="term" value="P:regulation of cell cycle"/>
    <property type="evidence" value="ECO:0007669"/>
    <property type="project" value="UniProtKB-ARBA"/>
</dbReference>
<evidence type="ECO:0000259" key="6">
    <source>
        <dbReference type="SMART" id="SM00385"/>
    </source>
</evidence>
<dbReference type="FunFam" id="1.10.472.10:FF:000010">
    <property type="entry name" value="G1/S-specific cyclin Cln1"/>
    <property type="match status" value="1"/>
</dbReference>
<dbReference type="GO" id="GO:0051301">
    <property type="term" value="P:cell division"/>
    <property type="evidence" value="ECO:0007669"/>
    <property type="project" value="UniProtKB-KW"/>
</dbReference>
<evidence type="ECO:0000313" key="8">
    <source>
        <dbReference type="Proteomes" id="UP000031516"/>
    </source>
</evidence>
<evidence type="ECO:0000256" key="1">
    <source>
        <dbReference type="ARBA" id="ARBA00008742"/>
    </source>
</evidence>
<dbReference type="GO" id="GO:0044772">
    <property type="term" value="P:mitotic cell cycle phase transition"/>
    <property type="evidence" value="ECO:0007669"/>
    <property type="project" value="UniProtKB-ARBA"/>
</dbReference>
<keyword evidence="3 5" id="KW-0195">Cyclin</keyword>
<feature type="domain" description="Cyclin-like" evidence="6">
    <location>
        <begin position="78"/>
        <end position="164"/>
    </location>
</feature>
<name>A0A0A8L1P5_9SACH</name>